<gene>
    <name evidence="4" type="ORF">I303_00529</name>
    <name evidence="5" type="ORF">I303_100528</name>
</gene>
<dbReference type="InterPro" id="IPR035992">
    <property type="entry name" value="Ricin_B-like_lectins"/>
</dbReference>
<dbReference type="Proteomes" id="UP000078595">
    <property type="component" value="Chromosome 1"/>
</dbReference>
<dbReference type="InterPro" id="IPR000772">
    <property type="entry name" value="Ricin_B_lectin"/>
</dbReference>
<organism evidence="4">
    <name type="scientific">Kwoniella dejecticola CBS 10117</name>
    <dbReference type="NCBI Taxonomy" id="1296121"/>
    <lineage>
        <taxon>Eukaryota</taxon>
        <taxon>Fungi</taxon>
        <taxon>Dikarya</taxon>
        <taxon>Basidiomycota</taxon>
        <taxon>Agaricomycotina</taxon>
        <taxon>Tremellomycetes</taxon>
        <taxon>Tremellales</taxon>
        <taxon>Cryptococcaceae</taxon>
        <taxon>Kwoniella</taxon>
    </lineage>
</organism>
<dbReference type="EMBL" id="CP144530">
    <property type="protein sequence ID" value="WWC57993.1"/>
    <property type="molecule type" value="Genomic_DNA"/>
</dbReference>
<protein>
    <recommendedName>
        <fullName evidence="3">Ricin B lectin domain-containing protein</fullName>
    </recommendedName>
</protein>
<dbReference type="Pfam" id="PF00652">
    <property type="entry name" value="Ricin_B_lectin"/>
    <property type="match status" value="1"/>
</dbReference>
<dbReference type="RefSeq" id="XP_018266554.1">
    <property type="nucleotide sequence ID" value="XM_018403900.1"/>
</dbReference>
<dbReference type="AlphaFoldDB" id="A0A1A6AF60"/>
<feature type="region of interest" description="Disordered" evidence="1">
    <location>
        <begin position="24"/>
        <end position="104"/>
    </location>
</feature>
<accession>A0A1A6AF60</accession>
<reference evidence="5" key="3">
    <citation type="submission" date="2024-02" db="EMBL/GenBank/DDBJ databases">
        <title>Comparative genomics of Cryptococcus and Kwoniella reveals pathogenesis evolution and contrasting modes of karyotype evolution via chromosome fusion or intercentromeric recombination.</title>
        <authorList>
            <person name="Coelho M.A."/>
            <person name="David-Palma M."/>
            <person name="Shea T."/>
            <person name="Bowers K."/>
            <person name="McGinley-Smith S."/>
            <person name="Mohammad A.W."/>
            <person name="Gnirke A."/>
            <person name="Yurkov A.M."/>
            <person name="Nowrousian M."/>
            <person name="Sun S."/>
            <person name="Cuomo C.A."/>
            <person name="Heitman J."/>
        </authorList>
    </citation>
    <scope>NUCLEOTIDE SEQUENCE</scope>
    <source>
        <strain evidence="5">CBS 10117</strain>
    </source>
</reference>
<dbReference type="KEGG" id="kdj:28964228"/>
<reference evidence="4" key="1">
    <citation type="submission" date="2013-07" db="EMBL/GenBank/DDBJ databases">
        <title>The Genome Sequence of Cryptococcus dejecticola CBS10117.</title>
        <authorList>
            <consortium name="The Broad Institute Genome Sequencing Platform"/>
            <person name="Cuomo C."/>
            <person name="Litvintseva A."/>
            <person name="Chen Y."/>
            <person name="Heitman J."/>
            <person name="Sun S."/>
            <person name="Springer D."/>
            <person name="Dromer F."/>
            <person name="Young S.K."/>
            <person name="Zeng Q."/>
            <person name="Gargeya S."/>
            <person name="Fitzgerald M."/>
            <person name="Abouelleil A."/>
            <person name="Alvarado L."/>
            <person name="Berlin A.M."/>
            <person name="Chapman S.B."/>
            <person name="Dewar J."/>
            <person name="Goldberg J."/>
            <person name="Griggs A."/>
            <person name="Gujja S."/>
            <person name="Hansen M."/>
            <person name="Howarth C."/>
            <person name="Imamovic A."/>
            <person name="Larimer J."/>
            <person name="McCowan C."/>
            <person name="Murphy C."/>
            <person name="Pearson M."/>
            <person name="Priest M."/>
            <person name="Roberts A."/>
            <person name="Saif S."/>
            <person name="Shea T."/>
            <person name="Sykes S."/>
            <person name="Wortman J."/>
            <person name="Nusbaum C."/>
            <person name="Birren B."/>
        </authorList>
    </citation>
    <scope>NUCLEOTIDE SEQUENCE [LARGE SCALE GENOMIC DNA]</scope>
    <source>
        <strain evidence="4">CBS 10117</strain>
    </source>
</reference>
<name>A0A1A6AF60_9TREE</name>
<dbReference type="GeneID" id="28964228"/>
<keyword evidence="2" id="KW-0732">Signal</keyword>
<keyword evidence="6" id="KW-1185">Reference proteome</keyword>
<feature type="region of interest" description="Disordered" evidence="1">
    <location>
        <begin position="312"/>
        <end position="430"/>
    </location>
</feature>
<feature type="compositionally biased region" description="Low complexity" evidence="1">
    <location>
        <begin position="312"/>
        <end position="368"/>
    </location>
</feature>
<feature type="compositionally biased region" description="Polar residues" evidence="1">
    <location>
        <begin position="369"/>
        <end position="379"/>
    </location>
</feature>
<reference evidence="5" key="2">
    <citation type="submission" date="2013-07" db="EMBL/GenBank/DDBJ databases">
        <authorList>
            <consortium name="The Broad Institute Genome Sequencing Platform"/>
            <person name="Cuomo C."/>
            <person name="Litvintseva A."/>
            <person name="Chen Y."/>
            <person name="Heitman J."/>
            <person name="Sun S."/>
            <person name="Springer D."/>
            <person name="Dromer F."/>
            <person name="Young S.K."/>
            <person name="Zeng Q."/>
            <person name="Gargeya S."/>
            <person name="Fitzgerald M."/>
            <person name="Abouelleil A."/>
            <person name="Alvarado L."/>
            <person name="Berlin A.M."/>
            <person name="Chapman S.B."/>
            <person name="Dewar J."/>
            <person name="Goldberg J."/>
            <person name="Griggs A."/>
            <person name="Gujja S."/>
            <person name="Hansen M."/>
            <person name="Howarth C."/>
            <person name="Imamovic A."/>
            <person name="Larimer J."/>
            <person name="McCowan C."/>
            <person name="Murphy C."/>
            <person name="Pearson M."/>
            <person name="Priest M."/>
            <person name="Roberts A."/>
            <person name="Saif S."/>
            <person name="Shea T."/>
            <person name="Sykes S."/>
            <person name="Wortman J."/>
            <person name="Nusbaum C."/>
            <person name="Birren B."/>
        </authorList>
    </citation>
    <scope>NUCLEOTIDE SEQUENCE</scope>
    <source>
        <strain evidence="5">CBS 10117</strain>
    </source>
</reference>
<evidence type="ECO:0000256" key="1">
    <source>
        <dbReference type="SAM" id="MobiDB-lite"/>
    </source>
</evidence>
<dbReference type="EMBL" id="KI894027">
    <property type="protein sequence ID" value="OBR88712.1"/>
    <property type="molecule type" value="Genomic_DNA"/>
</dbReference>
<evidence type="ECO:0000313" key="5">
    <source>
        <dbReference type="EMBL" id="WWC57993.1"/>
    </source>
</evidence>
<evidence type="ECO:0000259" key="3">
    <source>
        <dbReference type="Pfam" id="PF00652"/>
    </source>
</evidence>
<evidence type="ECO:0000313" key="4">
    <source>
        <dbReference type="EMBL" id="OBR88712.1"/>
    </source>
</evidence>
<dbReference type="SUPFAM" id="SSF50370">
    <property type="entry name" value="Ricin B-like lectins"/>
    <property type="match status" value="1"/>
</dbReference>
<feature type="signal peptide" evidence="2">
    <location>
        <begin position="1"/>
        <end position="19"/>
    </location>
</feature>
<proteinExistence type="predicted"/>
<feature type="domain" description="Ricin B lectin" evidence="3">
    <location>
        <begin position="125"/>
        <end position="261"/>
    </location>
</feature>
<feature type="chain" id="PRO_5008342352" description="Ricin B lectin domain-containing protein" evidence="2">
    <location>
        <begin position="20"/>
        <end position="430"/>
    </location>
</feature>
<dbReference type="OrthoDB" id="6770063at2759"/>
<sequence length="430" mass="43114">MSYLAALLPLLALTNVGLAKPLPQDTGSDYPPSSSTSTGVTNTLANSGVDSFPPSSSLSLLSSGSSSLAESSSTNTASTTVSNESASGTADTTTEAASSTSPSEVVAVAQPTQTDIYSHEPLIGVQIQSGRDAKCLSPDPREPLRTGLQVDLYPCVDATNSSNNARAWDVTPGEGALILSGTNFALNANKTQTEDPDALTLQESCGCEDLTPWYTTNDARISISGAGVCLTEDKDTDGSGPDQDLGIILFDCSDENTDQMWFTINKDNQDLVPVAPPNDEYNSQRESIISGQRASASQTASTGPSEIVAAETTTATGSDATTSTTDGSAGSTAATGTDASTSSTASTATDISSSSTAPASTMAETSSSVASAEGQSGYNTGTTTSASASASAESTQSEVASSTASDGASSTTAEVSSAYPSTIGGGENGA</sequence>
<feature type="compositionally biased region" description="Low complexity" evidence="1">
    <location>
        <begin position="380"/>
        <end position="413"/>
    </location>
</feature>
<evidence type="ECO:0000256" key="2">
    <source>
        <dbReference type="SAM" id="SignalP"/>
    </source>
</evidence>
<feature type="compositionally biased region" description="Low complexity" evidence="1">
    <location>
        <begin position="55"/>
        <end position="104"/>
    </location>
</feature>
<dbReference type="VEuPathDB" id="FungiDB:I303_00529"/>
<evidence type="ECO:0000313" key="6">
    <source>
        <dbReference type="Proteomes" id="UP000078595"/>
    </source>
</evidence>
<feature type="compositionally biased region" description="Polar residues" evidence="1">
    <location>
        <begin position="25"/>
        <end position="49"/>
    </location>
</feature>
<dbReference type="PROSITE" id="PS50231">
    <property type="entry name" value="RICIN_B_LECTIN"/>
    <property type="match status" value="1"/>
</dbReference>